<accession>A0A060A427</accession>
<dbReference type="AlphaFoldDB" id="A0A060A427"/>
<dbReference type="EMBL" id="CP005988">
    <property type="protein sequence ID" value="AIA56782.1"/>
    <property type="molecule type" value="Genomic_DNA"/>
</dbReference>
<reference evidence="2 3" key="1">
    <citation type="journal article" date="2009" name="J. Bacteriol.">
        <title>Draft genome sequence of the extremely acidophilic bacterium Acidithiobacillus caldus ATCC 51756 reveals metabolic versatility in the genus Acidithiobacillus.</title>
        <authorList>
            <person name="Valdes J."/>
            <person name="Quatrini R."/>
            <person name="Hallberg K."/>
            <person name="Dopson M."/>
            <person name="Valenzuela P.D."/>
            <person name="Holmes D.S."/>
        </authorList>
    </citation>
    <scope>NUCLEOTIDE SEQUENCE [LARGE SCALE GENOMIC DNA]</scope>
    <source>
        <strain evidence="3">ATCC 51756 / DSM 8584 / KU</strain>
        <plasmid evidence="2 3">pACA1.1</plasmid>
    </source>
</reference>
<dbReference type="GeneID" id="92933056"/>
<dbReference type="RefSeq" id="WP_004872540.1">
    <property type="nucleotide sequence ID" value="NZ_CP005988.1"/>
</dbReference>
<proteinExistence type="predicted"/>
<dbReference type="KEGG" id="acz:Acaty_1p0001"/>
<dbReference type="SMR" id="A0A060A427"/>
<sequence length="437" mass="49865">MCASRARHVFGQYGLDLWGPNEHYDLLHREQRGAVILWERAILGGKRWIKLKPNDPRIPEMLRAQEGQNDAYITPNEFDGWRLVRLLRSLRACYVDLDGCTDIEAVLDALSARQLPCPSFILLSGRGLHLYWLLEAVPAQALPVWQRIQDALIAALVDLGADSAAKDCTRLLRLAGTRNSKNAVEIVGHIFDGHRWSLRQLAFEVLGRDGKGRRPAEVRDLRAKRKGPDRAIQGSIYARWLLVFQDLIRISEHHRHDIPEGHRDKWLFLCGAALSWFTHPQGIAAEIASLGRLHTGLDPQEILSTTKPNLERAIDAAAGKKLTWNGQEVDPRYRFKRQTLYDWLSPIIPDNIFPELRAIVPDELARERRKPHDNRQRNRAAEGRYRDSYTKAGVRVSNQDKRAQAQVMRAQGQSYRQIAEGLGISHETARLWSKSVK</sequence>
<evidence type="ECO:0000313" key="3">
    <source>
        <dbReference type="Proteomes" id="UP000005522"/>
    </source>
</evidence>
<protein>
    <submittedName>
        <fullName evidence="2">Plasmid replication-like protein</fullName>
    </submittedName>
</protein>
<name>A0A060A427_ACICK</name>
<evidence type="ECO:0000256" key="1">
    <source>
        <dbReference type="SAM" id="MobiDB-lite"/>
    </source>
</evidence>
<dbReference type="Proteomes" id="UP000005522">
    <property type="component" value="Plasmid pACA1.1"/>
</dbReference>
<geneLocation type="plasmid" evidence="2 3">
    <name>pACA1.1</name>
</geneLocation>
<gene>
    <name evidence="2" type="ORF">Acaty_1p0001</name>
</gene>
<evidence type="ECO:0000313" key="2">
    <source>
        <dbReference type="EMBL" id="AIA56782.1"/>
    </source>
</evidence>
<dbReference type="HOGENOM" id="CLU_029349_1_0_6"/>
<feature type="region of interest" description="Disordered" evidence="1">
    <location>
        <begin position="367"/>
        <end position="389"/>
    </location>
</feature>
<keyword evidence="2" id="KW-0614">Plasmid</keyword>
<feature type="compositionally biased region" description="Basic and acidic residues" evidence="1">
    <location>
        <begin position="373"/>
        <end position="389"/>
    </location>
</feature>
<organism evidence="2 3">
    <name type="scientific">Acidithiobacillus caldus (strain ATCC 51756 / DSM 8584 / KU)</name>
    <dbReference type="NCBI Taxonomy" id="637389"/>
    <lineage>
        <taxon>Bacteria</taxon>
        <taxon>Pseudomonadati</taxon>
        <taxon>Pseudomonadota</taxon>
        <taxon>Acidithiobacillia</taxon>
        <taxon>Acidithiobacillales</taxon>
        <taxon>Acidithiobacillaceae</taxon>
        <taxon>Acidithiobacillus</taxon>
    </lineage>
</organism>